<dbReference type="RefSeq" id="WP_133588525.1">
    <property type="nucleotide sequence ID" value="NZ_SNVV01000002.1"/>
</dbReference>
<comment type="caution">
    <text evidence="3">The sequence shown here is derived from an EMBL/GenBank/DDBJ whole genome shotgun (WGS) entry which is preliminary data.</text>
</comment>
<dbReference type="InterPro" id="IPR036249">
    <property type="entry name" value="Thioredoxin-like_sf"/>
</dbReference>
<dbReference type="Pfam" id="PF00043">
    <property type="entry name" value="GST_C"/>
    <property type="match status" value="1"/>
</dbReference>
<dbReference type="PANTHER" id="PTHR44051">
    <property type="entry name" value="GLUTATHIONE S-TRANSFERASE-RELATED"/>
    <property type="match status" value="1"/>
</dbReference>
<dbReference type="InterPro" id="IPR004045">
    <property type="entry name" value="Glutathione_S-Trfase_N"/>
</dbReference>
<proteinExistence type="predicted"/>
<evidence type="ECO:0000313" key="3">
    <source>
        <dbReference type="EMBL" id="TDN56242.1"/>
    </source>
</evidence>
<dbReference type="PROSITE" id="PS50404">
    <property type="entry name" value="GST_NTER"/>
    <property type="match status" value="1"/>
</dbReference>
<evidence type="ECO:0000259" key="2">
    <source>
        <dbReference type="PROSITE" id="PS50405"/>
    </source>
</evidence>
<dbReference type="PROSITE" id="PS50405">
    <property type="entry name" value="GST_CTER"/>
    <property type="match status" value="1"/>
</dbReference>
<accession>A0A4V3BNX5</accession>
<dbReference type="Pfam" id="PF13409">
    <property type="entry name" value="GST_N_2"/>
    <property type="match status" value="1"/>
</dbReference>
<dbReference type="SFLD" id="SFLDS00019">
    <property type="entry name" value="Glutathione_Transferase_(cytos"/>
    <property type="match status" value="1"/>
</dbReference>
<name>A0A4V3BNX5_9RHOO</name>
<dbReference type="SFLD" id="SFLDG00358">
    <property type="entry name" value="Main_(cytGST)"/>
    <property type="match status" value="1"/>
</dbReference>
<feature type="domain" description="GST C-terminal" evidence="2">
    <location>
        <begin position="87"/>
        <end position="201"/>
    </location>
</feature>
<dbReference type="CDD" id="cd03057">
    <property type="entry name" value="GST_N_Beta"/>
    <property type="match status" value="1"/>
</dbReference>
<dbReference type="NCBIfam" id="NF007831">
    <property type="entry name" value="PRK10542.1"/>
    <property type="match status" value="1"/>
</dbReference>
<dbReference type="InterPro" id="IPR036282">
    <property type="entry name" value="Glutathione-S-Trfase_C_sf"/>
</dbReference>
<evidence type="ECO:0000259" key="1">
    <source>
        <dbReference type="PROSITE" id="PS50404"/>
    </source>
</evidence>
<dbReference type="Proteomes" id="UP000295129">
    <property type="component" value="Unassembled WGS sequence"/>
</dbReference>
<dbReference type="Gene3D" id="3.40.30.10">
    <property type="entry name" value="Glutaredoxin"/>
    <property type="match status" value="1"/>
</dbReference>
<dbReference type="InterPro" id="IPR010987">
    <property type="entry name" value="Glutathione-S-Trfase_C-like"/>
</dbReference>
<sequence length="201" mass="22435">MKLYYSPGACNLSPHIVLLEAGLDAELVRVDLKTKLTEHGEDFAAINPKGYVPALLLDDGELLTEGPAIVQYLADLRPDAQLAPPWGTRERSRLHEWLNFIGTELHKSFSPLFRAQSEEWREVAIANLKRRFTYVATHLQSHDYLLGECFSVADAYLFTVMSWGAKVGFDLSPWPALLAFQQRVGARPAVQAALQQEGLTA</sequence>
<feature type="domain" description="GST N-terminal" evidence="1">
    <location>
        <begin position="1"/>
        <end position="81"/>
    </location>
</feature>
<dbReference type="AlphaFoldDB" id="A0A4V3BNX5"/>
<protein>
    <submittedName>
        <fullName evidence="3">Glutathione S-transferase</fullName>
    </submittedName>
</protein>
<dbReference type="EMBL" id="SNVV01000002">
    <property type="protein sequence ID" value="TDN56242.1"/>
    <property type="molecule type" value="Genomic_DNA"/>
</dbReference>
<dbReference type="GO" id="GO:0016740">
    <property type="term" value="F:transferase activity"/>
    <property type="evidence" value="ECO:0007669"/>
    <property type="project" value="UniProtKB-KW"/>
</dbReference>
<dbReference type="OrthoDB" id="4378831at2"/>
<dbReference type="SFLD" id="SFLDG01150">
    <property type="entry name" value="Main.1:_Beta-like"/>
    <property type="match status" value="1"/>
</dbReference>
<dbReference type="InterPro" id="IPR004046">
    <property type="entry name" value="GST_C"/>
</dbReference>
<dbReference type="PANTHER" id="PTHR44051:SF8">
    <property type="entry name" value="GLUTATHIONE S-TRANSFERASE GSTA"/>
    <property type="match status" value="1"/>
</dbReference>
<organism evidence="3 4">
    <name type="scientific">Azoarcus indigens</name>
    <dbReference type="NCBI Taxonomy" id="29545"/>
    <lineage>
        <taxon>Bacteria</taxon>
        <taxon>Pseudomonadati</taxon>
        <taxon>Pseudomonadota</taxon>
        <taxon>Betaproteobacteria</taxon>
        <taxon>Rhodocyclales</taxon>
        <taxon>Zoogloeaceae</taxon>
        <taxon>Azoarcus</taxon>
    </lineage>
</organism>
<reference evidence="3 4" key="1">
    <citation type="submission" date="2019-03" db="EMBL/GenBank/DDBJ databases">
        <title>Genomic Encyclopedia of Type Strains, Phase IV (KMG-IV): sequencing the most valuable type-strain genomes for metagenomic binning, comparative biology and taxonomic classification.</title>
        <authorList>
            <person name="Goeker M."/>
        </authorList>
    </citation>
    <scope>NUCLEOTIDE SEQUENCE [LARGE SCALE GENOMIC DNA]</scope>
    <source>
        <strain evidence="3 4">DSM 12121</strain>
    </source>
</reference>
<keyword evidence="4" id="KW-1185">Reference proteome</keyword>
<gene>
    <name evidence="3" type="ORF">C7389_102178</name>
</gene>
<dbReference type="CDD" id="cd03188">
    <property type="entry name" value="GST_C_Beta"/>
    <property type="match status" value="1"/>
</dbReference>
<keyword evidence="3" id="KW-0808">Transferase</keyword>
<dbReference type="SUPFAM" id="SSF52833">
    <property type="entry name" value="Thioredoxin-like"/>
    <property type="match status" value="1"/>
</dbReference>
<dbReference type="SUPFAM" id="SSF47616">
    <property type="entry name" value="GST C-terminal domain-like"/>
    <property type="match status" value="1"/>
</dbReference>
<dbReference type="InterPro" id="IPR040079">
    <property type="entry name" value="Glutathione_S-Trfase"/>
</dbReference>
<dbReference type="Gene3D" id="1.20.1050.10">
    <property type="match status" value="1"/>
</dbReference>
<evidence type="ECO:0000313" key="4">
    <source>
        <dbReference type="Proteomes" id="UP000295129"/>
    </source>
</evidence>